<proteinExistence type="inferred from homology"/>
<dbReference type="Pfam" id="PF03018">
    <property type="entry name" value="Dirigent"/>
    <property type="match status" value="1"/>
</dbReference>
<organism evidence="3 4">
    <name type="scientific">Kalanchoe fedtschenkoi</name>
    <name type="common">Lavender scallops</name>
    <name type="synonym">South American air plant</name>
    <dbReference type="NCBI Taxonomy" id="63787"/>
    <lineage>
        <taxon>Eukaryota</taxon>
        <taxon>Viridiplantae</taxon>
        <taxon>Streptophyta</taxon>
        <taxon>Embryophyta</taxon>
        <taxon>Tracheophyta</taxon>
        <taxon>Spermatophyta</taxon>
        <taxon>Magnoliopsida</taxon>
        <taxon>eudicotyledons</taxon>
        <taxon>Gunneridae</taxon>
        <taxon>Pentapetalae</taxon>
        <taxon>Saxifragales</taxon>
        <taxon>Crassulaceae</taxon>
        <taxon>Kalanchoe</taxon>
    </lineage>
</organism>
<comment type="function">
    <text evidence="1">Dirigent proteins impart stereoselectivity on the phenoxy radical-coupling reaction, yielding optically active lignans from two molecules of coniferyl alcohol in the biosynthesis of lignans, flavonolignans, and alkaloids and thus plays a central role in plant secondary metabolism.</text>
</comment>
<dbReference type="GO" id="GO:0048046">
    <property type="term" value="C:apoplast"/>
    <property type="evidence" value="ECO:0007669"/>
    <property type="project" value="UniProtKB-SubCell"/>
</dbReference>
<dbReference type="InterPro" id="IPR004265">
    <property type="entry name" value="Dirigent"/>
</dbReference>
<dbReference type="AlphaFoldDB" id="A0A7N0VG57"/>
<protein>
    <recommendedName>
        <fullName evidence="1">Dirigent protein</fullName>
    </recommendedName>
</protein>
<comment type="subunit">
    <text evidence="1">Homodimer.</text>
</comment>
<feature type="region of interest" description="Disordered" evidence="2">
    <location>
        <begin position="1"/>
        <end position="28"/>
    </location>
</feature>
<keyword evidence="1" id="KW-0052">Apoplast</keyword>
<dbReference type="Gramene" id="Kaladp0742s0006.1.v1.1">
    <property type="protein sequence ID" value="Kaladp0742s0006.1.v1.1"/>
    <property type="gene ID" value="Kaladp0742s0006.v1.1"/>
</dbReference>
<evidence type="ECO:0000256" key="1">
    <source>
        <dbReference type="RuleBase" id="RU363099"/>
    </source>
</evidence>
<comment type="similarity">
    <text evidence="1">Belongs to the plant dirigent protein family.</text>
</comment>
<dbReference type="PANTHER" id="PTHR46215:SF15">
    <property type="entry name" value="DIRIGENT PROTEIN 24"/>
    <property type="match status" value="1"/>
</dbReference>
<dbReference type="PANTHER" id="PTHR46215">
    <property type="entry name" value="DIRIGENT PROTEIN 24-RELATED"/>
    <property type="match status" value="1"/>
</dbReference>
<evidence type="ECO:0000256" key="2">
    <source>
        <dbReference type="SAM" id="MobiDB-lite"/>
    </source>
</evidence>
<evidence type="ECO:0000313" key="3">
    <source>
        <dbReference type="EnsemblPlants" id="Kaladp0742s0006.1.v1.1"/>
    </source>
</evidence>
<reference evidence="3" key="1">
    <citation type="submission" date="2021-01" db="UniProtKB">
        <authorList>
            <consortium name="EnsemblPlants"/>
        </authorList>
    </citation>
    <scope>IDENTIFICATION</scope>
</reference>
<sequence length="185" mass="19060">MRHQMVGSGLGDSSQPGGDSKPEAGAGTASSGVAVAAGATGAAAMSFFMHDILGGTRPTTRAVTDLPHQWRHSTPHHLHQHSPFLADSTVRKNSAILQNNGNGAVTGGGNQPFVTAGNLPAGSALQQLMFGSLTVIDDELTVGHELGSGVIGRAQGFYLASSLDGTSHTFAFTAMPYRCNTYARN</sequence>
<evidence type="ECO:0000313" key="4">
    <source>
        <dbReference type="Proteomes" id="UP000594263"/>
    </source>
</evidence>
<keyword evidence="4" id="KW-1185">Reference proteome</keyword>
<dbReference type="EnsemblPlants" id="Kaladp0742s0006.1.v1.1">
    <property type="protein sequence ID" value="Kaladp0742s0006.1.v1.1"/>
    <property type="gene ID" value="Kaladp0742s0006.v1.1"/>
</dbReference>
<name>A0A7N0VG57_KALFE</name>
<dbReference type="Proteomes" id="UP000594263">
    <property type="component" value="Unplaced"/>
</dbReference>
<comment type="subcellular location">
    <subcellularLocation>
        <location evidence="1">Secreted</location>
        <location evidence="1">Extracellular space</location>
        <location evidence="1">Apoplast</location>
    </subcellularLocation>
</comment>
<keyword evidence="1" id="KW-0964">Secreted</keyword>
<accession>A0A7N0VG57</accession>